<evidence type="ECO:0000256" key="1">
    <source>
        <dbReference type="ARBA" id="ARBA00022553"/>
    </source>
</evidence>
<dbReference type="Pfam" id="PF00072">
    <property type="entry name" value="Response_reg"/>
    <property type="match status" value="1"/>
</dbReference>
<keyword evidence="1 2" id="KW-0597">Phosphoprotein</keyword>
<dbReference type="Proteomes" id="UP000239898">
    <property type="component" value="Unassembled WGS sequence"/>
</dbReference>
<dbReference type="InterPro" id="IPR001789">
    <property type="entry name" value="Sig_transdc_resp-reg_receiver"/>
</dbReference>
<dbReference type="PROSITE" id="PS50110">
    <property type="entry name" value="RESPONSE_REGULATORY"/>
    <property type="match status" value="1"/>
</dbReference>
<comment type="caution">
    <text evidence="4">The sequence shown here is derived from an EMBL/GenBank/DDBJ whole genome shotgun (WGS) entry which is preliminary data.</text>
</comment>
<proteinExistence type="predicted"/>
<keyword evidence="5" id="KW-1185">Reference proteome</keyword>
<dbReference type="PANTHER" id="PTHR44591:SF18">
    <property type="entry name" value="REGULATORY PROTEIN"/>
    <property type="match status" value="1"/>
</dbReference>
<protein>
    <submittedName>
        <fullName evidence="4">Response regulator</fullName>
    </submittedName>
</protein>
<evidence type="ECO:0000259" key="3">
    <source>
        <dbReference type="PROSITE" id="PS50110"/>
    </source>
</evidence>
<dbReference type="Gene3D" id="3.40.50.2300">
    <property type="match status" value="1"/>
</dbReference>
<dbReference type="EMBL" id="MIGX01000081">
    <property type="protein sequence ID" value="PPT88390.1"/>
    <property type="molecule type" value="Genomic_DNA"/>
</dbReference>
<dbReference type="InterPro" id="IPR011006">
    <property type="entry name" value="CheY-like_superfamily"/>
</dbReference>
<gene>
    <name evidence="4" type="ORF">XthCFBP4691_14670</name>
</gene>
<dbReference type="RefSeq" id="WP_128421099.1">
    <property type="nucleotide sequence ID" value="NZ_JBHSXW010000001.1"/>
</dbReference>
<accession>A0A2S6ZCX3</accession>
<feature type="domain" description="Response regulatory" evidence="3">
    <location>
        <begin position="9"/>
        <end position="121"/>
    </location>
</feature>
<evidence type="ECO:0000313" key="4">
    <source>
        <dbReference type="EMBL" id="PPT88390.1"/>
    </source>
</evidence>
<sequence>MRGTRALITILLVEDDQTIRELAAMMLDADGYRVLSAGTAHEALALLEQHSDVDLIFSDVQMPGCDGVSMVRELRRRAVTIPALLTSGMNNPDAAALPPHTGFLSKPYSHAGLLAALQRLQPAP</sequence>
<organism evidence="4 5">
    <name type="scientific">Xanthomonas theicola</name>
    <dbReference type="NCBI Taxonomy" id="56464"/>
    <lineage>
        <taxon>Bacteria</taxon>
        <taxon>Pseudomonadati</taxon>
        <taxon>Pseudomonadota</taxon>
        <taxon>Gammaproteobacteria</taxon>
        <taxon>Lysobacterales</taxon>
        <taxon>Lysobacteraceae</taxon>
        <taxon>Xanthomonas</taxon>
    </lineage>
</organism>
<dbReference type="SUPFAM" id="SSF52172">
    <property type="entry name" value="CheY-like"/>
    <property type="match status" value="1"/>
</dbReference>
<reference evidence="4 5" key="1">
    <citation type="submission" date="2016-08" db="EMBL/GenBank/DDBJ databases">
        <title>Evolution of the type three secretion system and type three effector repertoires in Xanthomonas.</title>
        <authorList>
            <person name="Merda D."/>
            <person name="Briand M."/>
            <person name="Bosis E."/>
            <person name="Rousseau C."/>
            <person name="Portier P."/>
            <person name="Jacques M.-A."/>
            <person name="Fischer-Le Saux M."/>
        </authorList>
    </citation>
    <scope>NUCLEOTIDE SEQUENCE [LARGE SCALE GENOMIC DNA]</scope>
    <source>
        <strain evidence="4 5">CFBP 4691</strain>
    </source>
</reference>
<dbReference type="PANTHER" id="PTHR44591">
    <property type="entry name" value="STRESS RESPONSE REGULATOR PROTEIN 1"/>
    <property type="match status" value="1"/>
</dbReference>
<dbReference type="AlphaFoldDB" id="A0A2S6ZCX3"/>
<feature type="modified residue" description="4-aspartylphosphate" evidence="2">
    <location>
        <position position="59"/>
    </location>
</feature>
<dbReference type="InterPro" id="IPR050595">
    <property type="entry name" value="Bact_response_regulator"/>
</dbReference>
<dbReference type="GO" id="GO:0000160">
    <property type="term" value="P:phosphorelay signal transduction system"/>
    <property type="evidence" value="ECO:0007669"/>
    <property type="project" value="InterPro"/>
</dbReference>
<evidence type="ECO:0000313" key="5">
    <source>
        <dbReference type="Proteomes" id="UP000239898"/>
    </source>
</evidence>
<name>A0A2S6ZCX3_9XANT</name>
<dbReference type="SMART" id="SM00448">
    <property type="entry name" value="REC"/>
    <property type="match status" value="1"/>
</dbReference>
<evidence type="ECO:0000256" key="2">
    <source>
        <dbReference type="PROSITE-ProRule" id="PRU00169"/>
    </source>
</evidence>
<dbReference type="OrthoDB" id="9784719at2"/>